<keyword evidence="3" id="KW-0645">Protease</keyword>
<keyword evidence="3" id="KW-0482">Metalloprotease</keyword>
<feature type="signal peptide" evidence="1">
    <location>
        <begin position="1"/>
        <end position="17"/>
    </location>
</feature>
<dbReference type="SMART" id="SM01276">
    <property type="entry name" value="M60-like"/>
    <property type="match status" value="1"/>
</dbReference>
<dbReference type="Pfam" id="PF18642">
    <property type="entry name" value="IMPa_helical"/>
    <property type="match status" value="1"/>
</dbReference>
<dbReference type="InterPro" id="IPR040711">
    <property type="entry name" value="IMPa_N_2"/>
</dbReference>
<keyword evidence="1" id="KW-0732">Signal</keyword>
<dbReference type="InterPro" id="IPR041549">
    <property type="entry name" value="IMPa_helical"/>
</dbReference>
<evidence type="ECO:0000259" key="2">
    <source>
        <dbReference type="PROSITE" id="PS51723"/>
    </source>
</evidence>
<comment type="caution">
    <text evidence="3">The sequence shown here is derived from an EMBL/GenBank/DDBJ whole genome shotgun (WGS) entry which is preliminary data.</text>
</comment>
<name>A0ABV7VUI3_9GAMM</name>
<accession>A0ABV7VUI3</accession>
<sequence>MKIIPLCLTLGSLILLTACGGSGGSGDSQPVVQESALDKALRSGDVRPIKDEALLLDAALSDINAQVGHFDGIKRSLFGSGSSGLSQLSWNPSHDSSLIASQYPFNDVVLYSNSSWQEGNEVHQLPLAVAGSRSQVSENSRYLVFGGNPLRTSHNESFDQFLNNAMHWLSGVTGSTQRPLRVVISQLDQSYYFPDRSAVRSWFDDHYQGEVSYNEASSCNGAALAGCLEQAPDILLVSQHLRNDAELAPAQAAIKQALQRGIPLLYVHHNGDHKPLGKAIFELLNVGFNKDNYWSRLGLTDFNPQSLLGRLPDNMTAIKTLLSNFKTADFNVDLTACEVRSCPPDSGLESAFSAGASAVKAMFNQYDARQFRLFDQSLSAYRLPKLLILLADYYRREVRYPMDKNTTDTLAFLQSFYADHAVYNSRDLNPVQPDMGNFSRSDFSHITPENVNVTLTAKPYFRSAGVYAIPGVTMTVSRKDNAAVSTHVFINTLRTGATHIFSDNQYNRPYYLKSQAIEIKPGDTFRFTSSYGGPVQIGFDQKDVDVEFEFKQVGRHPHWRDKNDDADFAARMAAAEYDWAEIATAGFEVHSRLPKLNASLQDSIWPLASDFANATMRYTHNKVHVLAGFQGPGIDKVGEIHDFIAQRGLAIDTIDIVKHMNADQPTCGWGCSGNPYDAGWNFSPVGHGDIHELGHGIERSEMRFEGYGGHSNTNFYSYYAKSIYEEETGESASCQALPFKELFEVLQQSKKADNAFDYVAAQRSGSGSEHHAIYLQLMMAAQQMGKLENGWHLYPRLHIWLRQYWQADSDETRWLAMRNKLGFDSYGFNELADISRNDWLLISLSEITQLDLVNWFNLYGFSTNQKARDQVASKDYDSLGDVFYSADGSDFCRTLQHQELPLDGNSSWPDSAD</sequence>
<feature type="domain" description="Peptidase M60" evidence="2">
    <location>
        <begin position="459"/>
        <end position="782"/>
    </location>
</feature>
<evidence type="ECO:0000256" key="1">
    <source>
        <dbReference type="SAM" id="SignalP"/>
    </source>
</evidence>
<proteinExistence type="predicted"/>
<dbReference type="EC" id="3.4.24.-" evidence="3"/>
<dbReference type="Gene3D" id="1.10.390.30">
    <property type="entry name" value="Peptidase M60, enhancin-like domain 3"/>
    <property type="match status" value="1"/>
</dbReference>
<dbReference type="NCBIfam" id="NF038322">
    <property type="entry name" value="ImpA_fam_HExGH"/>
    <property type="match status" value="1"/>
</dbReference>
<feature type="chain" id="PRO_5045297792" evidence="1">
    <location>
        <begin position="18"/>
        <end position="913"/>
    </location>
</feature>
<dbReference type="EMBL" id="JBHRYB010000013">
    <property type="protein sequence ID" value="MFC3681000.1"/>
    <property type="molecule type" value="Genomic_DNA"/>
</dbReference>
<dbReference type="PROSITE" id="PS51257">
    <property type="entry name" value="PROKAR_LIPOPROTEIN"/>
    <property type="match status" value="1"/>
</dbReference>
<evidence type="ECO:0000313" key="4">
    <source>
        <dbReference type="Proteomes" id="UP001595722"/>
    </source>
</evidence>
<gene>
    <name evidence="3" type="ORF">ACFOMG_12910</name>
</gene>
<evidence type="ECO:0000313" key="3">
    <source>
        <dbReference type="EMBL" id="MFC3681000.1"/>
    </source>
</evidence>
<dbReference type="RefSeq" id="WP_376867131.1">
    <property type="nucleotide sequence ID" value="NZ_JBHRYB010000013.1"/>
</dbReference>
<dbReference type="InterPro" id="IPR031161">
    <property type="entry name" value="Peptidase_M60_dom"/>
</dbReference>
<keyword evidence="3" id="KW-0378">Hydrolase</keyword>
<dbReference type="Pfam" id="PF18650">
    <property type="entry name" value="IMPa_N_2"/>
    <property type="match status" value="1"/>
</dbReference>
<dbReference type="GO" id="GO:0008237">
    <property type="term" value="F:metallopeptidase activity"/>
    <property type="evidence" value="ECO:0007669"/>
    <property type="project" value="UniProtKB-KW"/>
</dbReference>
<keyword evidence="4" id="KW-1185">Reference proteome</keyword>
<dbReference type="PROSITE" id="PS51723">
    <property type="entry name" value="PEPTIDASE_M60"/>
    <property type="match status" value="1"/>
</dbReference>
<dbReference type="Proteomes" id="UP001595722">
    <property type="component" value="Unassembled WGS sequence"/>
</dbReference>
<dbReference type="InterPro" id="IPR042279">
    <property type="entry name" value="Pep_M60_3"/>
</dbReference>
<reference evidence="4" key="1">
    <citation type="journal article" date="2019" name="Int. J. Syst. Evol. Microbiol.">
        <title>The Global Catalogue of Microorganisms (GCM) 10K type strain sequencing project: providing services to taxonomists for standard genome sequencing and annotation.</title>
        <authorList>
            <consortium name="The Broad Institute Genomics Platform"/>
            <consortium name="The Broad Institute Genome Sequencing Center for Infectious Disease"/>
            <person name="Wu L."/>
            <person name="Ma J."/>
        </authorList>
    </citation>
    <scope>NUCLEOTIDE SEQUENCE [LARGE SCALE GENOMIC DNA]</scope>
    <source>
        <strain evidence="4">KCTC 42424</strain>
    </source>
</reference>
<organism evidence="3 4">
    <name type="scientific">Bacterioplanoides pacificum</name>
    <dbReference type="NCBI Taxonomy" id="1171596"/>
    <lineage>
        <taxon>Bacteria</taxon>
        <taxon>Pseudomonadati</taxon>
        <taxon>Pseudomonadota</taxon>
        <taxon>Gammaproteobacteria</taxon>
        <taxon>Oceanospirillales</taxon>
        <taxon>Oceanospirillaceae</taxon>
        <taxon>Bacterioplanoides</taxon>
    </lineage>
</organism>
<protein>
    <submittedName>
        <fullName evidence="3">ImpA family metalloprotease</fullName>
        <ecNumber evidence="3">3.4.24.-</ecNumber>
    </submittedName>
</protein>